<organism evidence="2 3">
    <name type="scientific">Candidatus Buchananbacteria bacterium RIFCSPHIGHO2_01_FULL_39_8</name>
    <dbReference type="NCBI Taxonomy" id="1797533"/>
    <lineage>
        <taxon>Bacteria</taxon>
        <taxon>Candidatus Buchananiibacteriota</taxon>
    </lineage>
</organism>
<evidence type="ECO:0000313" key="3">
    <source>
        <dbReference type="Proteomes" id="UP000176241"/>
    </source>
</evidence>
<evidence type="ECO:0000256" key="1">
    <source>
        <dbReference type="SAM" id="Phobius"/>
    </source>
</evidence>
<keyword evidence="1" id="KW-1133">Transmembrane helix</keyword>
<accession>A0A1G1XW04</accession>
<proteinExistence type="predicted"/>
<comment type="caution">
    <text evidence="2">The sequence shown here is derived from an EMBL/GenBank/DDBJ whole genome shotgun (WGS) entry which is preliminary data.</text>
</comment>
<keyword evidence="1" id="KW-0812">Transmembrane</keyword>
<dbReference type="AlphaFoldDB" id="A0A1G1XW04"/>
<dbReference type="Proteomes" id="UP000176241">
    <property type="component" value="Unassembled WGS sequence"/>
</dbReference>
<name>A0A1G1XW04_9BACT</name>
<reference evidence="2 3" key="1">
    <citation type="journal article" date="2016" name="Nat. Commun.">
        <title>Thousands of microbial genomes shed light on interconnected biogeochemical processes in an aquifer system.</title>
        <authorList>
            <person name="Anantharaman K."/>
            <person name="Brown C.T."/>
            <person name="Hug L.A."/>
            <person name="Sharon I."/>
            <person name="Castelle C.J."/>
            <person name="Probst A.J."/>
            <person name="Thomas B.C."/>
            <person name="Singh A."/>
            <person name="Wilkins M.J."/>
            <person name="Karaoz U."/>
            <person name="Brodie E.L."/>
            <person name="Williams K.H."/>
            <person name="Hubbard S.S."/>
            <person name="Banfield J.F."/>
        </authorList>
    </citation>
    <scope>NUCLEOTIDE SEQUENCE [LARGE SCALE GENOMIC DNA]</scope>
</reference>
<feature type="transmembrane region" description="Helical" evidence="1">
    <location>
        <begin position="43"/>
        <end position="62"/>
    </location>
</feature>
<keyword evidence="1" id="KW-0472">Membrane</keyword>
<gene>
    <name evidence="2" type="ORF">A2731_03315</name>
</gene>
<sequence>MKQFIKKFKAEILITCGAGLFSYNILNFRHGSYQGSYYYYPDGTLWGISIGIILITIGVLIIRNK</sequence>
<dbReference type="STRING" id="1797533.A2731_03315"/>
<evidence type="ECO:0000313" key="2">
    <source>
        <dbReference type="EMBL" id="OGY44263.1"/>
    </source>
</evidence>
<feature type="transmembrane region" description="Helical" evidence="1">
    <location>
        <begin position="12"/>
        <end position="31"/>
    </location>
</feature>
<dbReference type="EMBL" id="MHIC01000030">
    <property type="protein sequence ID" value="OGY44263.1"/>
    <property type="molecule type" value="Genomic_DNA"/>
</dbReference>
<protein>
    <submittedName>
        <fullName evidence="2">Uncharacterized protein</fullName>
    </submittedName>
</protein>